<evidence type="ECO:0000256" key="1">
    <source>
        <dbReference type="SAM" id="SignalP"/>
    </source>
</evidence>
<reference evidence="2 3" key="1">
    <citation type="submission" date="2021-05" db="EMBL/GenBank/DDBJ databases">
        <authorList>
            <person name="Zhang Z.D."/>
            <person name="Osman G."/>
        </authorList>
    </citation>
    <scope>NUCLEOTIDE SEQUENCE [LARGE SCALE GENOMIC DNA]</scope>
    <source>
        <strain evidence="2 3">KCTC 32217</strain>
    </source>
</reference>
<dbReference type="AlphaFoldDB" id="A0AAP2G4A1"/>
<proteinExistence type="predicted"/>
<feature type="chain" id="PRO_5042949130" evidence="1">
    <location>
        <begin position="19"/>
        <end position="127"/>
    </location>
</feature>
<organism evidence="2 3">
    <name type="scientific">Litoribacter ruber</name>
    <dbReference type="NCBI Taxonomy" id="702568"/>
    <lineage>
        <taxon>Bacteria</taxon>
        <taxon>Pseudomonadati</taxon>
        <taxon>Bacteroidota</taxon>
        <taxon>Cytophagia</taxon>
        <taxon>Cytophagales</taxon>
        <taxon>Cyclobacteriaceae</taxon>
        <taxon>Litoribacter</taxon>
    </lineage>
</organism>
<dbReference type="RefSeq" id="WP_213945143.1">
    <property type="nucleotide sequence ID" value="NZ_JAHCMY010000004.1"/>
</dbReference>
<protein>
    <submittedName>
        <fullName evidence="2">Uncharacterized protein</fullName>
    </submittedName>
</protein>
<gene>
    <name evidence="2" type="ORF">KI659_09685</name>
</gene>
<evidence type="ECO:0000313" key="3">
    <source>
        <dbReference type="Proteomes" id="UP001319104"/>
    </source>
</evidence>
<accession>A0AAP2G4A1</accession>
<name>A0AAP2G4A1_9BACT</name>
<keyword evidence="1" id="KW-0732">Signal</keyword>
<sequence>MKTIIFLALLYSATSSFAQEKSLTLVLYPEIVEVIELDQNSTLSMATLQTFCEQKGYQLLIEDFNIFLVKAHKPNFQIEPHKNELPEVLKSYMGQSAQIKNINYYGWEYLPSTYKSLLGPSKVKKPQ</sequence>
<dbReference type="EMBL" id="JAHCMY010000004">
    <property type="protein sequence ID" value="MBS9524285.1"/>
    <property type="molecule type" value="Genomic_DNA"/>
</dbReference>
<feature type="signal peptide" evidence="1">
    <location>
        <begin position="1"/>
        <end position="18"/>
    </location>
</feature>
<keyword evidence="3" id="KW-1185">Reference proteome</keyword>
<comment type="caution">
    <text evidence="2">The sequence shown here is derived from an EMBL/GenBank/DDBJ whole genome shotgun (WGS) entry which is preliminary data.</text>
</comment>
<dbReference type="Proteomes" id="UP001319104">
    <property type="component" value="Unassembled WGS sequence"/>
</dbReference>
<evidence type="ECO:0000313" key="2">
    <source>
        <dbReference type="EMBL" id="MBS9524285.1"/>
    </source>
</evidence>